<accession>A0A8R1IRG7</accession>
<name>A0A8R1IRG7_CAEJA</name>
<evidence type="ECO:0000313" key="1">
    <source>
        <dbReference type="EnsemblMetazoa" id="CJA39363a.1"/>
    </source>
</evidence>
<sequence>MQIFRHSSADMWRARKPLERRSTDGRRSSVVDWINGLSDNNNYKTGNWVERHDAGCERVTRNGSVCAVEEPEPDVSTQHKEVLLVKLKTEIKNIMAEHGAKKYLNLNSPYVTSLCGKCQGLL</sequence>
<dbReference type="Proteomes" id="UP000005237">
    <property type="component" value="Unassembled WGS sequence"/>
</dbReference>
<organism evidence="1 2">
    <name type="scientific">Caenorhabditis japonica</name>
    <dbReference type="NCBI Taxonomy" id="281687"/>
    <lineage>
        <taxon>Eukaryota</taxon>
        <taxon>Metazoa</taxon>
        <taxon>Ecdysozoa</taxon>
        <taxon>Nematoda</taxon>
        <taxon>Chromadorea</taxon>
        <taxon>Rhabditida</taxon>
        <taxon>Rhabditina</taxon>
        <taxon>Rhabditomorpha</taxon>
        <taxon>Rhabditoidea</taxon>
        <taxon>Rhabditidae</taxon>
        <taxon>Peloderinae</taxon>
        <taxon>Caenorhabditis</taxon>
    </lineage>
</organism>
<protein>
    <submittedName>
        <fullName evidence="1">Uncharacterized protein</fullName>
    </submittedName>
</protein>
<dbReference type="AlphaFoldDB" id="A0A8R1IRG7"/>
<proteinExistence type="predicted"/>
<reference evidence="2" key="1">
    <citation type="submission" date="2010-08" db="EMBL/GenBank/DDBJ databases">
        <authorList>
            <consortium name="Caenorhabditis japonica Sequencing Consortium"/>
            <person name="Wilson R.K."/>
        </authorList>
    </citation>
    <scope>NUCLEOTIDE SEQUENCE [LARGE SCALE GENOMIC DNA]</scope>
    <source>
        <strain evidence="2">DF5081</strain>
    </source>
</reference>
<keyword evidence="2" id="KW-1185">Reference proteome</keyword>
<reference evidence="1" key="2">
    <citation type="submission" date="2022-06" db="UniProtKB">
        <authorList>
            <consortium name="EnsemblMetazoa"/>
        </authorList>
    </citation>
    <scope>IDENTIFICATION</scope>
    <source>
        <strain evidence="1">DF5081</strain>
    </source>
</reference>
<dbReference type="EnsemblMetazoa" id="CJA39363a.1">
    <property type="protein sequence ID" value="CJA39363a.1"/>
    <property type="gene ID" value="WBGene00215210"/>
</dbReference>
<evidence type="ECO:0000313" key="2">
    <source>
        <dbReference type="Proteomes" id="UP000005237"/>
    </source>
</evidence>